<name>A0AAW9A801_9BACL</name>
<dbReference type="AlphaFoldDB" id="A0AAW9A801"/>
<evidence type="ECO:0000259" key="1">
    <source>
        <dbReference type="PROSITE" id="PS50965"/>
    </source>
</evidence>
<dbReference type="RefSeq" id="WP_317940378.1">
    <property type="nucleotide sequence ID" value="NZ_JAUBDJ010000002.1"/>
</dbReference>
<proteinExistence type="predicted"/>
<evidence type="ECO:0000313" key="2">
    <source>
        <dbReference type="EMBL" id="MDW0116344.1"/>
    </source>
</evidence>
<dbReference type="Pfam" id="PF08378">
    <property type="entry name" value="NERD"/>
    <property type="match status" value="1"/>
</dbReference>
<dbReference type="InterPro" id="IPR011528">
    <property type="entry name" value="NERD"/>
</dbReference>
<feature type="domain" description="NERD" evidence="1">
    <location>
        <begin position="41"/>
        <end position="159"/>
    </location>
</feature>
<sequence>MIYKKRKMPNELKALISLDKRLPHDHEKKTTVQKNLLIYQAGYNGELEFDDQIANFKPNYSFAILHDLYLQHEGTYFQIDSLLITPSSITIIEVKNFKDKTVIKANPTQFIRVFRNGDRKPIPSPIMEVNRKIQFLSKWLDKRSIKIPIEGILTFSDTNEIAIEHPSPEMEILLTSAIPAYLSSQPEAQQVLDKKAIQTLANTFIASHKDYNPFPIADLYGINPSDIKPGVLCPSCNEIGMRWGREKWNCLCGHTGKTEHYQTIEDWFMLIKPKMTNSEFRYFTKLDNRNVARGLLAKTGLQLIGERKAAHYILTKEGKSPIPVE</sequence>
<reference evidence="2 3" key="1">
    <citation type="submission" date="2023-06" db="EMBL/GenBank/DDBJ databases">
        <title>Sporosarcina sp. nov., isolated from Korean traditional fermented seafood 'Jeotgal'.</title>
        <authorList>
            <person name="Yang A.I."/>
            <person name="Shin N.-R."/>
        </authorList>
    </citation>
    <scope>NUCLEOTIDE SEQUENCE [LARGE SCALE GENOMIC DNA]</scope>
    <source>
        <strain evidence="2 3">KCTC43456</strain>
    </source>
</reference>
<protein>
    <submittedName>
        <fullName evidence="2">Nuclease-related domain-containing protein</fullName>
    </submittedName>
</protein>
<comment type="caution">
    <text evidence="2">The sequence shown here is derived from an EMBL/GenBank/DDBJ whole genome shotgun (WGS) entry which is preliminary data.</text>
</comment>
<accession>A0AAW9A801</accession>
<dbReference type="PROSITE" id="PS50965">
    <property type="entry name" value="NERD"/>
    <property type="match status" value="1"/>
</dbReference>
<gene>
    <name evidence="2" type="ORF">QTL97_05315</name>
</gene>
<organism evidence="2 3">
    <name type="scientific">Sporosarcina thermotolerans</name>
    <dbReference type="NCBI Taxonomy" id="633404"/>
    <lineage>
        <taxon>Bacteria</taxon>
        <taxon>Bacillati</taxon>
        <taxon>Bacillota</taxon>
        <taxon>Bacilli</taxon>
        <taxon>Bacillales</taxon>
        <taxon>Caryophanaceae</taxon>
        <taxon>Sporosarcina</taxon>
    </lineage>
</organism>
<dbReference type="EMBL" id="JAUBDJ010000002">
    <property type="protein sequence ID" value="MDW0116344.1"/>
    <property type="molecule type" value="Genomic_DNA"/>
</dbReference>
<keyword evidence="3" id="KW-1185">Reference proteome</keyword>
<evidence type="ECO:0000313" key="3">
    <source>
        <dbReference type="Proteomes" id="UP001271648"/>
    </source>
</evidence>
<dbReference type="Proteomes" id="UP001271648">
    <property type="component" value="Unassembled WGS sequence"/>
</dbReference>